<keyword evidence="3" id="KW-1185">Reference proteome</keyword>
<dbReference type="PANTHER" id="PTHR43265:SF1">
    <property type="entry name" value="ESTERASE ESTD"/>
    <property type="match status" value="1"/>
</dbReference>
<sequence length="358" mass="37497">MFAAKLLPYAAVFAVGLVATVAPAHAAAPVGGPRSDTAQHRTWVDEEVAFDSAGVTVHGTLHRPESGKPVPAALIIAGSGPTDRDGNSPLIPGSVNTLRWVANRLAAAGVATLRYDKLGSGRTGIGRYAQDPTALGADVFTTQARDALARLAASPAVDRSRLSVYGHSEGALFALQLAATPGEHAIGSVGLLEPLSRRYLDVLWRQITELTDRAVSEGTMTRADGDALSASLSAAIDQVRATGTVPSDLPRALRSTLNPGTAKFLQQMDRIDPQDLARRLPAHYPALLTCSDSDVQVSCSDVAHIAAGLNHADPTFVRLTGVSHVLKQDPSRDQAKYGAPLPFSVQAGEAITAFARAR</sequence>
<dbReference type="SUPFAM" id="SSF53474">
    <property type="entry name" value="alpha/beta-Hydrolases"/>
    <property type="match status" value="1"/>
</dbReference>
<dbReference type="EMBL" id="FNLF01000002">
    <property type="protein sequence ID" value="SDQ93511.1"/>
    <property type="molecule type" value="Genomic_DNA"/>
</dbReference>
<proteinExistence type="predicted"/>
<accession>A0A1H1EXY5</accession>
<dbReference type="InterPro" id="IPR053145">
    <property type="entry name" value="AB_hydrolase_Est10"/>
</dbReference>
<evidence type="ECO:0000313" key="3">
    <source>
        <dbReference type="Proteomes" id="UP000183053"/>
    </source>
</evidence>
<dbReference type="InterPro" id="IPR029058">
    <property type="entry name" value="AB_hydrolase_fold"/>
</dbReference>
<dbReference type="PANTHER" id="PTHR43265">
    <property type="entry name" value="ESTERASE ESTD"/>
    <property type="match status" value="1"/>
</dbReference>
<keyword evidence="1" id="KW-0732">Signal</keyword>
<evidence type="ECO:0000313" key="2">
    <source>
        <dbReference type="EMBL" id="SDQ93511.1"/>
    </source>
</evidence>
<name>A0A1H1EXY5_9ACTN</name>
<feature type="signal peptide" evidence="1">
    <location>
        <begin position="1"/>
        <end position="26"/>
    </location>
</feature>
<reference evidence="3" key="1">
    <citation type="submission" date="2016-10" db="EMBL/GenBank/DDBJ databases">
        <authorList>
            <person name="Varghese N."/>
            <person name="Submissions S."/>
        </authorList>
    </citation>
    <scope>NUCLEOTIDE SEQUENCE [LARGE SCALE GENOMIC DNA]</scope>
    <source>
        <strain evidence="3">DSM 44142</strain>
    </source>
</reference>
<organism evidence="2 3">
    <name type="scientific">Tsukamurella pulmonis</name>
    <dbReference type="NCBI Taxonomy" id="47312"/>
    <lineage>
        <taxon>Bacteria</taxon>
        <taxon>Bacillati</taxon>
        <taxon>Actinomycetota</taxon>
        <taxon>Actinomycetes</taxon>
        <taxon>Mycobacteriales</taxon>
        <taxon>Tsukamurellaceae</taxon>
        <taxon>Tsukamurella</taxon>
    </lineage>
</organism>
<dbReference type="AlphaFoldDB" id="A0A1H1EXY5"/>
<dbReference type="Gene3D" id="3.40.50.1820">
    <property type="entry name" value="alpha/beta hydrolase"/>
    <property type="match status" value="1"/>
</dbReference>
<dbReference type="GO" id="GO:0052689">
    <property type="term" value="F:carboxylic ester hydrolase activity"/>
    <property type="evidence" value="ECO:0007669"/>
    <property type="project" value="TreeGrafter"/>
</dbReference>
<feature type="chain" id="PRO_5010288949" evidence="1">
    <location>
        <begin position="27"/>
        <end position="358"/>
    </location>
</feature>
<evidence type="ECO:0000256" key="1">
    <source>
        <dbReference type="SAM" id="SignalP"/>
    </source>
</evidence>
<dbReference type="Proteomes" id="UP000183053">
    <property type="component" value="Unassembled WGS sequence"/>
</dbReference>
<gene>
    <name evidence="2" type="ORF">SAMN04489765_2410</name>
</gene>
<protein>
    <submittedName>
        <fullName evidence="2">Uncharacterized protein</fullName>
    </submittedName>
</protein>
<dbReference type="STRING" id="47312.SAMN04489765_2410"/>